<dbReference type="EMBL" id="CAJNJA010013947">
    <property type="protein sequence ID" value="CAE7332895.1"/>
    <property type="molecule type" value="Genomic_DNA"/>
</dbReference>
<gene>
    <name evidence="1" type="ORF">SNEC2469_LOCUS8468</name>
</gene>
<evidence type="ECO:0000313" key="1">
    <source>
        <dbReference type="EMBL" id="CAE7332895.1"/>
    </source>
</evidence>
<name>A0A812PF53_9DINO</name>
<evidence type="ECO:0000313" key="2">
    <source>
        <dbReference type="Proteomes" id="UP000601435"/>
    </source>
</evidence>
<keyword evidence="2" id="KW-1185">Reference proteome</keyword>
<protein>
    <recommendedName>
        <fullName evidence="3">EF-hand domain-containing protein</fullName>
    </recommendedName>
</protein>
<evidence type="ECO:0008006" key="3">
    <source>
        <dbReference type="Google" id="ProtNLM"/>
    </source>
</evidence>
<sequence>MRCYEAINHDLSSDALFEQLRRAGEGEDTAEDGTISLASFRTFLLNSVRMGEAELELALQGFEANLTRFALLDLVEEYRTCVKEVAVTPALEVKGSTAMRKLELEETVEVLGQHSTEEAAGLLRSRCRALRDNLEGWVTLNGNQGTAFLKRVSKPYYFCKAETPLMESCASTGKPLGTARHGELLEVLEGPRFEKTAEVSKAKGKAKKDDKVGSVLFKDESGKCFFELLDVLLCKGCVALTDNFDIGACKAIRKLEVGERLQALEEPREDAKRHLVRMKVKALSDGKEGWATSQGNQGTMYVAANNRHYTCIHSVDLETTSGQVRRLEPGEHFELLQDPTTESRQGKLFARGRCLSSSAQVGEGWFAVDEAVQPWIHRQKCAKDATLRTSMDADAEVVRELAEGEDVEICQAPEPSASSAGGALMVRVRAKKADGVAGFLPLFGEDGQALLV</sequence>
<dbReference type="Proteomes" id="UP000601435">
    <property type="component" value="Unassembled WGS sequence"/>
</dbReference>
<reference evidence="1" key="1">
    <citation type="submission" date="2021-02" db="EMBL/GenBank/DDBJ databases">
        <authorList>
            <person name="Dougan E. K."/>
            <person name="Rhodes N."/>
            <person name="Thang M."/>
            <person name="Chan C."/>
        </authorList>
    </citation>
    <scope>NUCLEOTIDE SEQUENCE</scope>
</reference>
<dbReference type="AlphaFoldDB" id="A0A812PF53"/>
<accession>A0A812PF53</accession>
<comment type="caution">
    <text evidence="1">The sequence shown here is derived from an EMBL/GenBank/DDBJ whole genome shotgun (WGS) entry which is preliminary data.</text>
</comment>
<organism evidence="1 2">
    <name type="scientific">Symbiodinium necroappetens</name>
    <dbReference type="NCBI Taxonomy" id="1628268"/>
    <lineage>
        <taxon>Eukaryota</taxon>
        <taxon>Sar</taxon>
        <taxon>Alveolata</taxon>
        <taxon>Dinophyceae</taxon>
        <taxon>Suessiales</taxon>
        <taxon>Symbiodiniaceae</taxon>
        <taxon>Symbiodinium</taxon>
    </lineage>
</organism>
<dbReference type="OrthoDB" id="436488at2759"/>
<proteinExistence type="predicted"/>